<dbReference type="Gene3D" id="3.40.190.10">
    <property type="entry name" value="Periplasmic binding protein-like II"/>
    <property type="match status" value="2"/>
</dbReference>
<dbReference type="RefSeq" id="WP_281734787.1">
    <property type="nucleotide sequence ID" value="NZ_JAKETQ010000001.1"/>
</dbReference>
<dbReference type="Proteomes" id="UP001156140">
    <property type="component" value="Unassembled WGS sequence"/>
</dbReference>
<keyword evidence="4" id="KW-0804">Transcription</keyword>
<dbReference type="InterPro" id="IPR000847">
    <property type="entry name" value="LysR_HTH_N"/>
</dbReference>
<comment type="caution">
    <text evidence="6">The sequence shown here is derived from an EMBL/GenBank/DDBJ whole genome shotgun (WGS) entry which is preliminary data.</text>
</comment>
<dbReference type="Pfam" id="PF03466">
    <property type="entry name" value="LysR_substrate"/>
    <property type="match status" value="1"/>
</dbReference>
<sequence length="305" mass="32930">MRGSLDLRRLRYFQVIADCGSMSAAARLLNLAQPALSYHVAELERLTGHVLFERSRDGVRLTEAGRLLRQHASAIVSQVDEAEQALERLGRQHSLPAQRVRIAVISSLAAGLTPLLLERVSSELPGITLHIQEAGTRDIAQKLERGEADIALYLTGNTGRTDEPIAREKLFHVSAGDGTIEDTIALAMLVRQPLVLPAPGNPLRNFVDTIARQHGLNLDVALEVDGSRSRLTAVRNGMGATIVGAHAIGEVGVKNGLVVREITAPTLFRPIYLGIRRELDPHLANSMRGLLAGCLVTLGLEATSP</sequence>
<evidence type="ECO:0000313" key="7">
    <source>
        <dbReference type="Proteomes" id="UP001156140"/>
    </source>
</evidence>
<evidence type="ECO:0000256" key="3">
    <source>
        <dbReference type="ARBA" id="ARBA00023125"/>
    </source>
</evidence>
<accession>A0AA41U9S8</accession>
<dbReference type="InterPro" id="IPR036388">
    <property type="entry name" value="WH-like_DNA-bd_sf"/>
</dbReference>
<dbReference type="PANTHER" id="PTHR30126">
    <property type="entry name" value="HTH-TYPE TRANSCRIPTIONAL REGULATOR"/>
    <property type="match status" value="1"/>
</dbReference>
<dbReference type="SUPFAM" id="SSF53850">
    <property type="entry name" value="Periplasmic binding protein-like II"/>
    <property type="match status" value="1"/>
</dbReference>
<dbReference type="PRINTS" id="PR00039">
    <property type="entry name" value="HTHLYSR"/>
</dbReference>
<feature type="domain" description="HTH lysR-type" evidence="5">
    <location>
        <begin position="5"/>
        <end position="62"/>
    </location>
</feature>
<keyword evidence="2" id="KW-0805">Transcription regulation</keyword>
<dbReference type="AlphaFoldDB" id="A0AA41U9S8"/>
<dbReference type="GO" id="GO:0000976">
    <property type="term" value="F:transcription cis-regulatory region binding"/>
    <property type="evidence" value="ECO:0007669"/>
    <property type="project" value="TreeGrafter"/>
</dbReference>
<dbReference type="GO" id="GO:0003700">
    <property type="term" value="F:DNA-binding transcription factor activity"/>
    <property type="evidence" value="ECO:0007669"/>
    <property type="project" value="InterPro"/>
</dbReference>
<keyword evidence="7" id="KW-1185">Reference proteome</keyword>
<dbReference type="PANTHER" id="PTHR30126:SF91">
    <property type="entry name" value="LYSR FAMILY TRANSCRIPTIONAL REGULATOR"/>
    <property type="match status" value="1"/>
</dbReference>
<dbReference type="PROSITE" id="PS50931">
    <property type="entry name" value="HTH_LYSR"/>
    <property type="match status" value="1"/>
</dbReference>
<evidence type="ECO:0000256" key="2">
    <source>
        <dbReference type="ARBA" id="ARBA00023015"/>
    </source>
</evidence>
<dbReference type="SUPFAM" id="SSF46785">
    <property type="entry name" value="Winged helix' DNA-binding domain"/>
    <property type="match status" value="1"/>
</dbReference>
<protein>
    <submittedName>
        <fullName evidence="6">LysR family transcriptional regulator</fullName>
    </submittedName>
</protein>
<evidence type="ECO:0000313" key="6">
    <source>
        <dbReference type="EMBL" id="MCI0125608.1"/>
    </source>
</evidence>
<comment type="similarity">
    <text evidence="1">Belongs to the LysR transcriptional regulatory family.</text>
</comment>
<evidence type="ECO:0000256" key="4">
    <source>
        <dbReference type="ARBA" id="ARBA00023163"/>
    </source>
</evidence>
<dbReference type="InterPro" id="IPR005119">
    <property type="entry name" value="LysR_subst-bd"/>
</dbReference>
<organism evidence="6 7">
    <name type="scientific">Paradevosia shaoguanensis</name>
    <dbReference type="NCBI Taxonomy" id="1335043"/>
    <lineage>
        <taxon>Bacteria</taxon>
        <taxon>Pseudomonadati</taxon>
        <taxon>Pseudomonadota</taxon>
        <taxon>Alphaproteobacteria</taxon>
        <taxon>Hyphomicrobiales</taxon>
        <taxon>Devosiaceae</taxon>
        <taxon>Paradevosia</taxon>
    </lineage>
</organism>
<dbReference type="FunFam" id="1.10.10.10:FF:000001">
    <property type="entry name" value="LysR family transcriptional regulator"/>
    <property type="match status" value="1"/>
</dbReference>
<reference evidence="6" key="1">
    <citation type="submission" date="2022-03" db="EMBL/GenBank/DDBJ databases">
        <title>The complete genome sequence of a Methyloterrigena soli.</title>
        <authorList>
            <person name="Zi Z."/>
        </authorList>
    </citation>
    <scope>NUCLEOTIDE SEQUENCE</scope>
    <source>
        <strain evidence="6">M48</strain>
    </source>
</reference>
<evidence type="ECO:0000256" key="1">
    <source>
        <dbReference type="ARBA" id="ARBA00009437"/>
    </source>
</evidence>
<proteinExistence type="inferred from homology"/>
<dbReference type="InterPro" id="IPR036390">
    <property type="entry name" value="WH_DNA-bd_sf"/>
</dbReference>
<gene>
    <name evidence="6" type="ORF">ML536_02080</name>
</gene>
<dbReference type="Pfam" id="PF00126">
    <property type="entry name" value="HTH_1"/>
    <property type="match status" value="1"/>
</dbReference>
<keyword evidence="3" id="KW-0238">DNA-binding</keyword>
<name>A0AA41U9S8_9HYPH</name>
<dbReference type="Gene3D" id="1.10.10.10">
    <property type="entry name" value="Winged helix-like DNA-binding domain superfamily/Winged helix DNA-binding domain"/>
    <property type="match status" value="1"/>
</dbReference>
<dbReference type="EMBL" id="JALAZD010000001">
    <property type="protein sequence ID" value="MCI0125608.1"/>
    <property type="molecule type" value="Genomic_DNA"/>
</dbReference>
<evidence type="ECO:0000259" key="5">
    <source>
        <dbReference type="PROSITE" id="PS50931"/>
    </source>
</evidence>